<dbReference type="EMBL" id="LN609528">
    <property type="protein sequence ID" value="CEF64295.1"/>
    <property type="molecule type" value="Genomic_DNA"/>
</dbReference>
<feature type="domain" description="EB" evidence="2">
    <location>
        <begin position="185"/>
        <end position="228"/>
    </location>
</feature>
<feature type="domain" description="EB" evidence="2">
    <location>
        <begin position="118"/>
        <end position="170"/>
    </location>
</feature>
<evidence type="ECO:0000313" key="5">
    <source>
        <dbReference type="WBParaSite" id="SRAE_1000255000.1"/>
    </source>
</evidence>
<dbReference type="AlphaFoldDB" id="A0A090L9X5"/>
<proteinExistence type="predicted"/>
<feature type="chain" id="PRO_5015030644" evidence="1">
    <location>
        <begin position="21"/>
        <end position="347"/>
    </location>
</feature>
<dbReference type="InterPro" id="IPR006150">
    <property type="entry name" value="Cys_repeat_1"/>
</dbReference>
<feature type="signal peptide" evidence="1">
    <location>
        <begin position="1"/>
        <end position="20"/>
    </location>
</feature>
<sequence length="347" mass="37757">MINIYKYFCFILPLIQYGYGQSCANNMIKLGAGVSCQNDLTCRNMAIGFFCYQGTCCQLLNAPSGSYGSSCSYNSQCTIANSECVNNICYCTSGYNFNGVSCQYGSSISTPIYDGNQCGFNQVSINNQCFQTVLYGQFCTYNQQCNYYGGICTSRYCKCTTGLIFNGQACVTDPDYPFDQPSVICGSNQVQINGKCYMKVSQGGACLYNEQCYTSSNIAMLCQSGKCQQSNLNPGIGGGVLPTSVCQVPGATPEIVNGAYKNCLYTTCSSGYRCEYNTVVNGGQYICCGTSSTTPGNGAYGNVKMYLNYNIPLDCRNLNSCTFVDYPYCVMSARYGHKVCCSTMYCQ</sequence>
<reference evidence="3 4" key="1">
    <citation type="submission" date="2014-09" db="EMBL/GenBank/DDBJ databases">
        <authorList>
            <person name="Martin A.A."/>
        </authorList>
    </citation>
    <scope>NUCLEOTIDE SEQUENCE</scope>
    <source>
        <strain evidence="4">ED321</strain>
        <strain evidence="3">ED321 Heterogonic</strain>
    </source>
</reference>
<evidence type="ECO:0000313" key="6">
    <source>
        <dbReference type="WormBase" id="SRAE_1000255000"/>
    </source>
</evidence>
<dbReference type="GeneID" id="36376660"/>
<dbReference type="eggNOG" id="KOG1218">
    <property type="taxonomic scope" value="Eukaryota"/>
</dbReference>
<name>A0A090L9X5_STRRB</name>
<evidence type="ECO:0000313" key="4">
    <source>
        <dbReference type="Proteomes" id="UP000035682"/>
    </source>
</evidence>
<accession>A0A090L9X5</accession>
<dbReference type="OrthoDB" id="5861823at2759"/>
<dbReference type="CTD" id="36376660"/>
<dbReference type="RefSeq" id="XP_024503496.1">
    <property type="nucleotide sequence ID" value="XM_024649639.1"/>
</dbReference>
<dbReference type="SMART" id="SM00289">
    <property type="entry name" value="WR1"/>
    <property type="match status" value="3"/>
</dbReference>
<reference evidence="5" key="2">
    <citation type="submission" date="2020-12" db="UniProtKB">
        <authorList>
            <consortium name="WormBaseParasite"/>
        </authorList>
    </citation>
    <scope>IDENTIFICATION</scope>
</reference>
<keyword evidence="4" id="KW-1185">Reference proteome</keyword>
<dbReference type="OMA" id="CCGTNAN"/>
<evidence type="ECO:0000256" key="1">
    <source>
        <dbReference type="SAM" id="SignalP"/>
    </source>
</evidence>
<evidence type="ECO:0000313" key="3">
    <source>
        <dbReference type="EMBL" id="CEF64295.1"/>
    </source>
</evidence>
<gene>
    <name evidence="3 5 6" type="ORF">SRAE_1000255000</name>
</gene>
<dbReference type="WormBase" id="SRAE_1000255000">
    <property type="protein sequence ID" value="SRP11203"/>
    <property type="gene ID" value="WBGene00259165"/>
</dbReference>
<dbReference type="Pfam" id="PF01683">
    <property type="entry name" value="EB"/>
    <property type="match status" value="2"/>
</dbReference>
<dbReference type="InterPro" id="IPR006149">
    <property type="entry name" value="EB_dom"/>
</dbReference>
<keyword evidence="1" id="KW-0732">Signal</keyword>
<dbReference type="STRING" id="34506.A0A090L9X5"/>
<organism evidence="3">
    <name type="scientific">Strongyloides ratti</name>
    <name type="common">Parasitic roundworm</name>
    <dbReference type="NCBI Taxonomy" id="34506"/>
    <lineage>
        <taxon>Eukaryota</taxon>
        <taxon>Metazoa</taxon>
        <taxon>Ecdysozoa</taxon>
        <taxon>Nematoda</taxon>
        <taxon>Chromadorea</taxon>
        <taxon>Rhabditida</taxon>
        <taxon>Tylenchina</taxon>
        <taxon>Panagrolaimomorpha</taxon>
        <taxon>Strongyloidoidea</taxon>
        <taxon>Strongyloididae</taxon>
        <taxon>Strongyloides</taxon>
    </lineage>
</organism>
<dbReference type="WBParaSite" id="SRAE_1000255000.1">
    <property type="protein sequence ID" value="SRAE_1000255000.1"/>
    <property type="gene ID" value="WBGene00259165"/>
</dbReference>
<protein>
    <submittedName>
        <fullName evidence="3 5">EB domain and Cysteine-rich repeat-containing protein</fullName>
    </submittedName>
</protein>
<evidence type="ECO:0000259" key="2">
    <source>
        <dbReference type="Pfam" id="PF01683"/>
    </source>
</evidence>
<dbReference type="Proteomes" id="UP000035682">
    <property type="component" value="Unplaced"/>
</dbReference>